<keyword evidence="3" id="KW-1185">Reference proteome</keyword>
<dbReference type="RefSeq" id="WP_103372222.1">
    <property type="nucleotide sequence ID" value="NZ_CBCRVO010000002.1"/>
</dbReference>
<comment type="caution">
    <text evidence="2">The sequence shown here is derived from an EMBL/GenBank/DDBJ whole genome shotgun (WGS) entry which is preliminary data.</text>
</comment>
<dbReference type="Proteomes" id="UP000242712">
    <property type="component" value="Unassembled WGS sequence"/>
</dbReference>
<dbReference type="Pfam" id="PF13346">
    <property type="entry name" value="ABC2_membrane_5"/>
    <property type="match status" value="1"/>
</dbReference>
<feature type="transmembrane region" description="Helical" evidence="1">
    <location>
        <begin position="108"/>
        <end position="129"/>
    </location>
</feature>
<feature type="transmembrane region" description="Helical" evidence="1">
    <location>
        <begin position="16"/>
        <end position="47"/>
    </location>
</feature>
<protein>
    <submittedName>
        <fullName evidence="2">ABC-2 transporter permease</fullName>
    </submittedName>
</protein>
<dbReference type="EMBL" id="PPPX01000016">
    <property type="protein sequence ID" value="POA08436.1"/>
    <property type="molecule type" value="Genomic_DNA"/>
</dbReference>
<dbReference type="OrthoDB" id="1655186at2"/>
<evidence type="ECO:0000313" key="2">
    <source>
        <dbReference type="EMBL" id="POA08436.1"/>
    </source>
</evidence>
<keyword evidence="1" id="KW-0472">Membrane</keyword>
<keyword evidence="1" id="KW-0812">Transmembrane</keyword>
<name>A0A2K4FAX7_9STAP</name>
<organism evidence="2 3">
    <name type="scientific">Staphylococcus argensis</name>
    <dbReference type="NCBI Taxonomy" id="1607738"/>
    <lineage>
        <taxon>Bacteria</taxon>
        <taxon>Bacillati</taxon>
        <taxon>Bacillota</taxon>
        <taxon>Bacilli</taxon>
        <taxon>Bacillales</taxon>
        <taxon>Staphylococcaceae</taxon>
        <taxon>Staphylococcus</taxon>
    </lineage>
</organism>
<proteinExistence type="predicted"/>
<feature type="transmembrane region" description="Helical" evidence="1">
    <location>
        <begin position="141"/>
        <end position="160"/>
    </location>
</feature>
<dbReference type="AlphaFoldDB" id="A0A2K4FAX7"/>
<evidence type="ECO:0000256" key="1">
    <source>
        <dbReference type="SAM" id="Phobius"/>
    </source>
</evidence>
<evidence type="ECO:0000313" key="3">
    <source>
        <dbReference type="Proteomes" id="UP000242712"/>
    </source>
</evidence>
<feature type="transmembrane region" description="Helical" evidence="1">
    <location>
        <begin position="80"/>
        <end position="102"/>
    </location>
</feature>
<accession>A0A2K4FAX7</accession>
<feature type="transmembrane region" description="Helical" evidence="1">
    <location>
        <begin position="180"/>
        <end position="201"/>
    </location>
</feature>
<sequence length="211" mass="23543">MKGIFLTNFYATKKQFIIYFIISIVATFVFSFINPVMSCFLPMMFLLSPVSDNIKQEKESHWMHYVATLPNGRKGYVNSYFTFVIISVIIGLILGMIAILVMHQSIGLALLAILFGIGSVGIYSLIFPFTFKFGPENSNSILIIVTIILMIAFFGVYFLTIQPAFIRAESFTGVVHDTTALISVIGFGIVGIIVLLASYFFSLSIIKKQEL</sequence>
<dbReference type="InterPro" id="IPR025699">
    <property type="entry name" value="ABC2_memb-like"/>
</dbReference>
<dbReference type="GeneID" id="98298708"/>
<gene>
    <name evidence="2" type="ORF">CD039_10170</name>
</gene>
<keyword evidence="1" id="KW-1133">Transmembrane helix</keyword>
<reference evidence="2 3" key="1">
    <citation type="submission" date="2017-08" db="EMBL/GenBank/DDBJ databases">
        <title>Draft genome sequences of 64 type strains of genus Staph aureus.</title>
        <authorList>
            <person name="Cole K."/>
            <person name="Golubchik T."/>
            <person name="Russell J."/>
            <person name="Foster D."/>
            <person name="Llewelyn M."/>
            <person name="Wilson D."/>
            <person name="Crook D."/>
            <person name="Paul J."/>
        </authorList>
    </citation>
    <scope>NUCLEOTIDE SEQUENCE [LARGE SCALE GENOMIC DNA]</scope>
    <source>
        <strain evidence="2 3">DSM 29875</strain>
    </source>
</reference>